<keyword evidence="3" id="KW-0285">Flavoprotein</keyword>
<evidence type="ECO:0000256" key="4">
    <source>
        <dbReference type="ARBA" id="ARBA00022729"/>
    </source>
</evidence>
<feature type="binding site" evidence="8">
    <location>
        <begin position="580"/>
        <end position="581"/>
    </location>
    <ligand>
        <name>FAD</name>
        <dbReference type="ChEBI" id="CHEBI:57692"/>
    </ligand>
</feature>
<dbReference type="InterPro" id="IPR012132">
    <property type="entry name" value="GMC_OxRdtase"/>
</dbReference>
<feature type="binding site" evidence="8">
    <location>
        <position position="116"/>
    </location>
    <ligand>
        <name>FAD</name>
        <dbReference type="ChEBI" id="CHEBI:57692"/>
    </ligand>
</feature>
<feature type="chain" id="PRO_5002158320" evidence="9">
    <location>
        <begin position="22"/>
        <end position="601"/>
    </location>
</feature>
<gene>
    <name evidence="11" type="ORF">M378DRAFT_82273</name>
</gene>
<dbReference type="GO" id="GO:0016614">
    <property type="term" value="F:oxidoreductase activity, acting on CH-OH group of donors"/>
    <property type="evidence" value="ECO:0007669"/>
    <property type="project" value="InterPro"/>
</dbReference>
<organism evidence="11 12">
    <name type="scientific">Amanita muscaria (strain Koide BX008)</name>
    <dbReference type="NCBI Taxonomy" id="946122"/>
    <lineage>
        <taxon>Eukaryota</taxon>
        <taxon>Fungi</taxon>
        <taxon>Dikarya</taxon>
        <taxon>Basidiomycota</taxon>
        <taxon>Agaricomycotina</taxon>
        <taxon>Agaricomycetes</taxon>
        <taxon>Agaricomycetidae</taxon>
        <taxon>Agaricales</taxon>
        <taxon>Pluteineae</taxon>
        <taxon>Amanitaceae</taxon>
        <taxon>Amanita</taxon>
    </lineage>
</organism>
<name>A0A0C2WZ53_AMAMK</name>
<evidence type="ECO:0000256" key="5">
    <source>
        <dbReference type="ARBA" id="ARBA00022827"/>
    </source>
</evidence>
<proteinExistence type="inferred from homology"/>
<feature type="binding site" evidence="8">
    <location>
        <position position="268"/>
    </location>
    <ligand>
        <name>FAD</name>
        <dbReference type="ChEBI" id="CHEBI:57692"/>
    </ligand>
</feature>
<dbReference type="AlphaFoldDB" id="A0A0C2WZ53"/>
<dbReference type="Proteomes" id="UP000054549">
    <property type="component" value="Unassembled WGS sequence"/>
</dbReference>
<protein>
    <submittedName>
        <fullName evidence="11">GMC oxidoreductase</fullName>
    </submittedName>
</protein>
<evidence type="ECO:0000313" key="12">
    <source>
        <dbReference type="Proteomes" id="UP000054549"/>
    </source>
</evidence>
<dbReference type="PANTHER" id="PTHR11552:SF201">
    <property type="entry name" value="GLUCOSE-METHANOL-CHOLINE OXIDOREDUCTASE N-TERMINAL DOMAIN-CONTAINING PROTEIN"/>
    <property type="match status" value="1"/>
</dbReference>
<evidence type="ECO:0000256" key="6">
    <source>
        <dbReference type="ARBA" id="ARBA00023002"/>
    </source>
</evidence>
<evidence type="ECO:0000256" key="9">
    <source>
        <dbReference type="SAM" id="SignalP"/>
    </source>
</evidence>
<dbReference type="InterPro" id="IPR000172">
    <property type="entry name" value="GMC_OxRdtase_N"/>
</dbReference>
<dbReference type="HOGENOM" id="CLU_002865_6_3_1"/>
<dbReference type="SUPFAM" id="SSF51905">
    <property type="entry name" value="FAD/NAD(P)-binding domain"/>
    <property type="match status" value="1"/>
</dbReference>
<comment type="cofactor">
    <cofactor evidence="1 8">
        <name>FAD</name>
        <dbReference type="ChEBI" id="CHEBI:57692"/>
    </cofactor>
</comment>
<evidence type="ECO:0000259" key="10">
    <source>
        <dbReference type="PROSITE" id="PS00624"/>
    </source>
</evidence>
<dbReference type="Gene3D" id="3.50.50.60">
    <property type="entry name" value="FAD/NAD(P)-binding domain"/>
    <property type="match status" value="1"/>
</dbReference>
<evidence type="ECO:0000256" key="3">
    <source>
        <dbReference type="ARBA" id="ARBA00022630"/>
    </source>
</evidence>
<feature type="signal peptide" evidence="9">
    <location>
        <begin position="1"/>
        <end position="21"/>
    </location>
</feature>
<accession>A0A0C2WZ53</accession>
<evidence type="ECO:0000256" key="8">
    <source>
        <dbReference type="PIRSR" id="PIRSR000137-2"/>
    </source>
</evidence>
<dbReference type="GO" id="GO:0050660">
    <property type="term" value="F:flavin adenine dinucleotide binding"/>
    <property type="evidence" value="ECO:0007669"/>
    <property type="project" value="InterPro"/>
</dbReference>
<feature type="binding site" evidence="8">
    <location>
        <position position="389"/>
    </location>
    <ligand>
        <name>substrate</name>
    </ligand>
</feature>
<dbReference type="Pfam" id="PF05199">
    <property type="entry name" value="GMC_oxred_C"/>
    <property type="match status" value="1"/>
</dbReference>
<dbReference type="OrthoDB" id="269227at2759"/>
<dbReference type="EMBL" id="KN818281">
    <property type="protein sequence ID" value="KIL61693.1"/>
    <property type="molecule type" value="Genomic_DNA"/>
</dbReference>
<keyword evidence="4 9" id="KW-0732">Signal</keyword>
<evidence type="ECO:0000256" key="2">
    <source>
        <dbReference type="ARBA" id="ARBA00010790"/>
    </source>
</evidence>
<dbReference type="PIRSF" id="PIRSF000137">
    <property type="entry name" value="Alcohol_oxidase"/>
    <property type="match status" value="1"/>
</dbReference>
<comment type="similarity">
    <text evidence="2">Belongs to the GMC oxidoreductase family.</text>
</comment>
<dbReference type="InterPro" id="IPR007867">
    <property type="entry name" value="GMC_OxRtase_C"/>
</dbReference>
<keyword evidence="5 8" id="KW-0274">FAD</keyword>
<evidence type="ECO:0000313" key="11">
    <source>
        <dbReference type="EMBL" id="KIL61693.1"/>
    </source>
</evidence>
<sequence length="601" mass="64416">MRTHLSSAIYSLLFLGHASLAAIYTNPSSVLNNTYDFIIVGAGTAGGVVAARLSENSLLRVLVIEAGPADTGSDSYLIQTPFLGGQAVGTRFDWNYTVVNQAGLDNRNFAFPRGHVIGGSSAINNEVYFRGSSEDFDLFAEISGDNGWSWSNMQPYIYKACYTNEQHVSAWNNQSDVGKYNSSVHGYGPLLSSLPVNNSILDSVVINSSQQLYQQYPFNLDFNSGHGLGIGWVQNTVGNSARSDSATAFLTPAATSRPNLDVLLQTQVISLIQTAPATFKGVQISQGPSYPKFKLTAQKEVILSAGAVGTPQILQLSGIGQKSYLKSLGITPVVNLPDVGQNLQDQPIVMIQYSVNGSTLNPFLNDPAAFGAALAQYTATRTGTMASSCLINTIGFLRIPKNDSIWMSFSDPAVGPNSPHYVIAFLNAYGANPGQALQMPGDWITVATTLQSPTSRGSINIISSSPFVYPSINPAYLSTSSDIGFYREAIKYMSLFLTANPWKGFLLQPYPDAANLTDDTAIESYLRKFATTIKHPVGTAIISNSSSSVGVVGSDLTVKNTHGLRIVDASVIPRAVSGFPQARVYLIAERASDLIKAKYSL</sequence>
<dbReference type="PROSITE" id="PS00624">
    <property type="entry name" value="GMC_OXRED_2"/>
    <property type="match status" value="1"/>
</dbReference>
<keyword evidence="6" id="KW-0560">Oxidoreductase</keyword>
<dbReference type="Gene3D" id="3.30.560.10">
    <property type="entry name" value="Glucose Oxidase, domain 3"/>
    <property type="match status" value="1"/>
</dbReference>
<dbReference type="SUPFAM" id="SSF54373">
    <property type="entry name" value="FAD-linked reductases, C-terminal domain"/>
    <property type="match status" value="1"/>
</dbReference>
<dbReference type="STRING" id="946122.A0A0C2WZ53"/>
<feature type="binding site" evidence="8">
    <location>
        <begin position="124"/>
        <end position="127"/>
    </location>
    <ligand>
        <name>FAD</name>
        <dbReference type="ChEBI" id="CHEBI:57692"/>
    </ligand>
</feature>
<evidence type="ECO:0000256" key="1">
    <source>
        <dbReference type="ARBA" id="ARBA00001974"/>
    </source>
</evidence>
<dbReference type="InterPro" id="IPR036188">
    <property type="entry name" value="FAD/NAD-bd_sf"/>
</dbReference>
<keyword evidence="7" id="KW-0325">Glycoprotein</keyword>
<reference evidence="11 12" key="1">
    <citation type="submission" date="2014-04" db="EMBL/GenBank/DDBJ databases">
        <title>Evolutionary Origins and Diversification of the Mycorrhizal Mutualists.</title>
        <authorList>
            <consortium name="DOE Joint Genome Institute"/>
            <consortium name="Mycorrhizal Genomics Consortium"/>
            <person name="Kohler A."/>
            <person name="Kuo A."/>
            <person name="Nagy L.G."/>
            <person name="Floudas D."/>
            <person name="Copeland A."/>
            <person name="Barry K.W."/>
            <person name="Cichocki N."/>
            <person name="Veneault-Fourrey C."/>
            <person name="LaButti K."/>
            <person name="Lindquist E.A."/>
            <person name="Lipzen A."/>
            <person name="Lundell T."/>
            <person name="Morin E."/>
            <person name="Murat C."/>
            <person name="Riley R."/>
            <person name="Ohm R."/>
            <person name="Sun H."/>
            <person name="Tunlid A."/>
            <person name="Henrissat B."/>
            <person name="Grigoriev I.V."/>
            <person name="Hibbett D.S."/>
            <person name="Martin F."/>
        </authorList>
    </citation>
    <scope>NUCLEOTIDE SEQUENCE [LARGE SCALE GENOMIC DNA]</scope>
    <source>
        <strain evidence="11 12">Koide BX008</strain>
    </source>
</reference>
<feature type="domain" description="Glucose-methanol-choline oxidoreductase N-terminal" evidence="10">
    <location>
        <begin position="306"/>
        <end position="320"/>
    </location>
</feature>
<evidence type="ECO:0000256" key="7">
    <source>
        <dbReference type="ARBA" id="ARBA00023180"/>
    </source>
</evidence>
<keyword evidence="12" id="KW-1185">Reference proteome</keyword>
<dbReference type="InParanoid" id="A0A0C2WZ53"/>
<dbReference type="PANTHER" id="PTHR11552">
    <property type="entry name" value="GLUCOSE-METHANOL-CHOLINE GMC OXIDOREDUCTASE"/>
    <property type="match status" value="1"/>
</dbReference>
<dbReference type="Pfam" id="PF00732">
    <property type="entry name" value="GMC_oxred_N"/>
    <property type="match status" value="1"/>
</dbReference>